<protein>
    <recommendedName>
        <fullName evidence="3">CBS domain-containing protein</fullName>
    </recommendedName>
</protein>
<keyword evidence="2" id="KW-1185">Reference proteome</keyword>
<dbReference type="EMBL" id="QYTV02000016">
    <property type="protein sequence ID" value="RST70870.1"/>
    <property type="molecule type" value="Genomic_DNA"/>
</dbReference>
<gene>
    <name evidence="1" type="ORF">D4T97_019835</name>
</gene>
<accession>A0A429XT54</accession>
<name>A0A429XT54_9BACI</name>
<dbReference type="Proteomes" id="UP000287156">
    <property type="component" value="Unassembled WGS sequence"/>
</dbReference>
<dbReference type="OrthoDB" id="187317at2"/>
<evidence type="ECO:0008006" key="3">
    <source>
        <dbReference type="Google" id="ProtNLM"/>
    </source>
</evidence>
<reference evidence="1" key="1">
    <citation type="submission" date="2018-12" db="EMBL/GenBank/DDBJ databases">
        <authorList>
            <person name="Sun L."/>
            <person name="Chen Z."/>
        </authorList>
    </citation>
    <scope>NUCLEOTIDE SEQUENCE [LARGE SCALE GENOMIC DNA]</scope>
    <source>
        <strain evidence="1">3-2-2</strain>
    </source>
</reference>
<dbReference type="AlphaFoldDB" id="A0A429XT54"/>
<evidence type="ECO:0000313" key="1">
    <source>
        <dbReference type="EMBL" id="RST70870.1"/>
    </source>
</evidence>
<organism evidence="1 2">
    <name type="scientific">Siminovitchia acidinfaciens</name>
    <dbReference type="NCBI Taxonomy" id="2321395"/>
    <lineage>
        <taxon>Bacteria</taxon>
        <taxon>Bacillati</taxon>
        <taxon>Bacillota</taxon>
        <taxon>Bacilli</taxon>
        <taxon>Bacillales</taxon>
        <taxon>Bacillaceae</taxon>
        <taxon>Siminovitchia</taxon>
    </lineage>
</organism>
<sequence length="263" mass="31013">MAIINLFNKYFLAYHIAVPLLAVDKRDTHDIVRMFFDTYNFNIVGFKEENRIIGYLDRERYDFGLNFIHENLIGFESDEVSAANTPLIDTLEMMHGRERLFLISDSTIDLLITKADLQKPPVRMLFFGLVTLLESEMADIIRIYHPNDEWKDLLTEGRLKKINSLYDERKSKNIEIDLMDCTQFADKKTILLESNDIKGKLFDVSKKSAEKWLRRVEILRNDLAHAQPLTNWFEEEVVVFLAREILELIQKLETHKFDKIIHE</sequence>
<evidence type="ECO:0000313" key="2">
    <source>
        <dbReference type="Proteomes" id="UP000287156"/>
    </source>
</evidence>
<comment type="caution">
    <text evidence="1">The sequence shown here is derived from an EMBL/GenBank/DDBJ whole genome shotgun (WGS) entry which is preliminary data.</text>
</comment>
<proteinExistence type="predicted"/>
<dbReference type="RefSeq" id="WP_126052516.1">
    <property type="nucleotide sequence ID" value="NZ_QYTV02000016.1"/>
</dbReference>